<protein>
    <submittedName>
        <fullName evidence="1">Uncharacterized protein</fullName>
    </submittedName>
</protein>
<evidence type="ECO:0000313" key="1">
    <source>
        <dbReference type="EMBL" id="ARI81616.1"/>
    </source>
</evidence>
<organism evidence="1 2">
    <name type="scientific">Microcystis aeruginosa PCC 7806SL</name>
    <dbReference type="NCBI Taxonomy" id="1903187"/>
    <lineage>
        <taxon>Bacteria</taxon>
        <taxon>Bacillati</taxon>
        <taxon>Cyanobacteriota</taxon>
        <taxon>Cyanophyceae</taxon>
        <taxon>Oscillatoriophycideae</taxon>
        <taxon>Chroococcales</taxon>
        <taxon>Microcystaceae</taxon>
        <taxon>Microcystis</taxon>
    </lineage>
</organism>
<keyword evidence="2" id="KW-1185">Reference proteome</keyword>
<name>A0AB33C0D1_MICA7</name>
<evidence type="ECO:0000313" key="2">
    <source>
        <dbReference type="Proteomes" id="UP000192439"/>
    </source>
</evidence>
<accession>A0AB33C0D1</accession>
<gene>
    <name evidence="1" type="ORF">BH695_2335</name>
</gene>
<dbReference type="AlphaFoldDB" id="A0AB33C0D1"/>
<sequence length="42" mass="4914">MGYVPKEAWVINLAIEIEISPKPFFSDGQLVQHYREIEQLHS</sequence>
<dbReference type="Proteomes" id="UP000192439">
    <property type="component" value="Chromosome"/>
</dbReference>
<proteinExistence type="predicted"/>
<reference evidence="1 2" key="1">
    <citation type="journal article" date="2018" name="Harmful Algae">
        <title>The highly heterogeneous methylated genomes and diverse restriction-modification systems of bloom-forming Microcystis.</title>
        <authorList>
            <person name="Zhao L."/>
            <person name="Song Y."/>
            <person name="Li L."/>
            <person name="Gan N."/>
            <person name="Brand J.J."/>
            <person name="Song L."/>
        </authorList>
    </citation>
    <scope>NUCLEOTIDE SEQUENCE [LARGE SCALE GENOMIC DNA]</scope>
    <source>
        <strain evidence="1 2">PCC 7806SL</strain>
    </source>
</reference>
<dbReference type="EMBL" id="CP020771">
    <property type="protein sequence ID" value="ARI81616.1"/>
    <property type="molecule type" value="Genomic_DNA"/>
</dbReference>